<dbReference type="PANTHER" id="PTHR41795:SF1">
    <property type="entry name" value="EXOPOLYSACCHARIDE SYNTHESIS PROTEIN"/>
    <property type="match status" value="1"/>
</dbReference>
<keyword evidence="1" id="KW-1133">Transmembrane helix</keyword>
<evidence type="ECO:0000256" key="1">
    <source>
        <dbReference type="SAM" id="Phobius"/>
    </source>
</evidence>
<feature type="transmembrane region" description="Helical" evidence="1">
    <location>
        <begin position="64"/>
        <end position="89"/>
    </location>
</feature>
<protein>
    <submittedName>
        <fullName evidence="2">Uncharacterized protein</fullName>
    </submittedName>
</protein>
<gene>
    <name evidence="2" type="ORF">HY29_13645</name>
</gene>
<dbReference type="InterPro" id="IPR010331">
    <property type="entry name" value="ExoD"/>
</dbReference>
<evidence type="ECO:0000313" key="2">
    <source>
        <dbReference type="EMBL" id="KCZ54717.1"/>
    </source>
</evidence>
<comment type="caution">
    <text evidence="2">The sequence shown here is derived from an EMBL/GenBank/DDBJ whole genome shotgun (WGS) entry which is preliminary data.</text>
</comment>
<keyword evidence="3" id="KW-1185">Reference proteome</keyword>
<sequence length="204" mass="21763">MPTSNNAPLEDVLSTVVEESDSEKVSIGEILDMYGDRSFGPVILLLGALVVLPPIGAIPGLPMIVGVIIILFSLQIIFGADHIWLPGFIEKRSIKRDKLKKAEQNAKPVLKRLDRLITERLKWATGDVATYIAAIAVTLLALTLIPLELVPFAVAAPGVVIMLFGVALVAQDGALMLAGFAGTLAAVLVTIFLVPWDRISGLFG</sequence>
<dbReference type="OrthoDB" id="7949130at2"/>
<dbReference type="STRING" id="1280946.HY29_13645"/>
<proteinExistence type="predicted"/>
<dbReference type="EMBL" id="AWFF01000035">
    <property type="protein sequence ID" value="KCZ54717.1"/>
    <property type="molecule type" value="Genomic_DNA"/>
</dbReference>
<dbReference type="PANTHER" id="PTHR41795">
    <property type="entry name" value="EXOPOLYSACCHARIDE SYNTHESIS PROTEIN"/>
    <property type="match status" value="1"/>
</dbReference>
<dbReference type="AlphaFoldDB" id="A0A062U8W8"/>
<feature type="transmembrane region" description="Helical" evidence="1">
    <location>
        <begin position="152"/>
        <end position="170"/>
    </location>
</feature>
<dbReference type="eggNOG" id="COG3932">
    <property type="taxonomic scope" value="Bacteria"/>
</dbReference>
<dbReference type="Pfam" id="PF06055">
    <property type="entry name" value="ExoD"/>
    <property type="match status" value="1"/>
</dbReference>
<keyword evidence="1" id="KW-0472">Membrane</keyword>
<feature type="transmembrane region" description="Helical" evidence="1">
    <location>
        <begin position="128"/>
        <end position="146"/>
    </location>
</feature>
<reference evidence="2 3" key="1">
    <citation type="journal article" date="2014" name="Antonie Van Leeuwenhoek">
        <title>Hyphomonas beringensis sp. nov. and Hyphomonas chukchiensis sp. nov., isolated from surface seawater of the Bering Sea and Chukchi Sea.</title>
        <authorList>
            <person name="Li C."/>
            <person name="Lai Q."/>
            <person name="Li G."/>
            <person name="Dong C."/>
            <person name="Wang J."/>
            <person name="Liao Y."/>
            <person name="Shao Z."/>
        </authorList>
    </citation>
    <scope>NUCLEOTIDE SEQUENCE [LARGE SCALE GENOMIC DNA]</scope>
    <source>
        <strain evidence="2 3">25B14_1</strain>
    </source>
</reference>
<dbReference type="RefSeq" id="WP_034795714.1">
    <property type="nucleotide sequence ID" value="NZ_AWFF01000035.1"/>
</dbReference>
<feature type="transmembrane region" description="Helical" evidence="1">
    <location>
        <begin position="39"/>
        <end position="58"/>
    </location>
</feature>
<dbReference type="PIRSF" id="PIRSF033239">
    <property type="entry name" value="ExoD"/>
    <property type="match status" value="1"/>
</dbReference>
<name>A0A062U8W8_9PROT</name>
<accession>A0A062U8W8</accession>
<dbReference type="PATRIC" id="fig|1280946.3.peg.1741"/>
<evidence type="ECO:0000313" key="3">
    <source>
        <dbReference type="Proteomes" id="UP000027037"/>
    </source>
</evidence>
<keyword evidence="1" id="KW-0812">Transmembrane</keyword>
<organism evidence="2 3">
    <name type="scientific">Hyphomonas beringensis</name>
    <dbReference type="NCBI Taxonomy" id="1280946"/>
    <lineage>
        <taxon>Bacteria</taxon>
        <taxon>Pseudomonadati</taxon>
        <taxon>Pseudomonadota</taxon>
        <taxon>Alphaproteobacteria</taxon>
        <taxon>Hyphomonadales</taxon>
        <taxon>Hyphomonadaceae</taxon>
        <taxon>Hyphomonas</taxon>
    </lineage>
</organism>
<dbReference type="Proteomes" id="UP000027037">
    <property type="component" value="Unassembled WGS sequence"/>
</dbReference>
<feature type="transmembrane region" description="Helical" evidence="1">
    <location>
        <begin position="177"/>
        <end position="196"/>
    </location>
</feature>